<keyword evidence="1" id="KW-0677">Repeat</keyword>
<dbReference type="Proteomes" id="UP000187209">
    <property type="component" value="Unassembled WGS sequence"/>
</dbReference>
<evidence type="ECO:0000256" key="1">
    <source>
        <dbReference type="ARBA" id="ARBA00022737"/>
    </source>
</evidence>
<evidence type="ECO:0000259" key="6">
    <source>
        <dbReference type="SMART" id="SM00004"/>
    </source>
</evidence>
<gene>
    <name evidence="7" type="ORF">SteCoe_9273</name>
</gene>
<evidence type="ECO:0000256" key="2">
    <source>
        <dbReference type="ARBA" id="ARBA00023157"/>
    </source>
</evidence>
<feature type="transmembrane region" description="Helical" evidence="4">
    <location>
        <begin position="2226"/>
        <end position="2245"/>
    </location>
</feature>
<evidence type="ECO:0000256" key="3">
    <source>
        <dbReference type="ARBA" id="ARBA00023180"/>
    </source>
</evidence>
<dbReference type="InterPro" id="IPR011050">
    <property type="entry name" value="Pectin_lyase_fold/virulence"/>
</dbReference>
<feature type="domain" description="LNR" evidence="6">
    <location>
        <begin position="64"/>
        <end position="103"/>
    </location>
</feature>
<keyword evidence="4" id="KW-1133">Transmembrane helix</keyword>
<feature type="transmembrane region" description="Helical" evidence="4">
    <location>
        <begin position="2257"/>
        <end position="2278"/>
    </location>
</feature>
<dbReference type="SUPFAM" id="SSF51126">
    <property type="entry name" value="Pectin lyase-like"/>
    <property type="match status" value="4"/>
</dbReference>
<keyword evidence="5" id="KW-0732">Signal</keyword>
<evidence type="ECO:0000313" key="8">
    <source>
        <dbReference type="Proteomes" id="UP000187209"/>
    </source>
</evidence>
<keyword evidence="2" id="KW-1015">Disulfide bond</keyword>
<comment type="caution">
    <text evidence="7">The sequence shown here is derived from an EMBL/GenBank/DDBJ whole genome shotgun (WGS) entry which is preliminary data.</text>
</comment>
<evidence type="ECO:0000256" key="4">
    <source>
        <dbReference type="SAM" id="Phobius"/>
    </source>
</evidence>
<feature type="transmembrane region" description="Helical" evidence="4">
    <location>
        <begin position="2122"/>
        <end position="2142"/>
    </location>
</feature>
<keyword evidence="4" id="KW-0812">Transmembrane</keyword>
<feature type="transmembrane region" description="Helical" evidence="4">
    <location>
        <begin position="2032"/>
        <end position="2056"/>
    </location>
</feature>
<organism evidence="7 8">
    <name type="scientific">Stentor coeruleus</name>
    <dbReference type="NCBI Taxonomy" id="5963"/>
    <lineage>
        <taxon>Eukaryota</taxon>
        <taxon>Sar</taxon>
        <taxon>Alveolata</taxon>
        <taxon>Ciliophora</taxon>
        <taxon>Postciliodesmatophora</taxon>
        <taxon>Heterotrichea</taxon>
        <taxon>Heterotrichida</taxon>
        <taxon>Stentoridae</taxon>
        <taxon>Stentor</taxon>
    </lineage>
</organism>
<sequence length="2397" mass="266753">MWNLIASFLFVKALDLSFPYECSDYICKSFNIDNSACDNSCMIPPCNYDSEDYISDTWAKRFLESGCFTSCLDTGCDHNKLGDSNCDESCNSIECGFDLGDCGYCAPGCTKSMLENSSCDNACKTRECMFDNNSCGWCAEGCFLEDLTSSTCKDECNNSDCEYQNYVCTSSFCADGCSPDMQTDNVCDEKCNNEACDYDNWSCACSTGCTDEFFNDSVCHSECDNADCNYQNNVCGDCASGCFYSMKGDNTCDEKCNNENCDYDWGDCGCAPGCNSLFDYNSGVWTWDIDSCKKECLVEECLFNYHVCSNAFYIRAAWFQQVINGDYSSALDFTDCSTNYECSETELKTIDSTGTCTSGCDSSTCYYCMGLSTLSSSCTRTDGDNCLLCSTTNKQIYDYCLDGDCPPGFAVISELTSKFLNVKVCLRVPERNSGNNFYYIYVDNQGSNDGSGTELNPMNSLAKALQIVTRKYTKIILNSGVHMFKKETATNELINDLYSPLDTAVDLQLEELWIQGSDEKNKPTIQLNTDLMVLYTQAKMFYIKNLIIDGKYSLKSECSLDTCKYCPYYTPNGDLYINDKFEFIDDITKYAENCDDFQDSNFITIPSGSSLHMENVNCDDFQDSNFITIPSGSSLHMENVEVNNFQQQFNSFIYAEGSVYLENVEFDKIQASSSGVFIYMTKSSEDVIFEFKGGKVKNLNYGYEYRTDIFQSGFFKGIDIKDFVLDDVEFEYNFVLSGINESSYEYLIFIQDFLGTVSITSCTFSNSFVNGLIYLDTTSLSYDTYTVDRFNIIDQYSEIHFSILNTDFNTISSLSCIICFNMQTIVQNIDIKNSTFTNIAASGYGVLIITNTGGYETEEIKGSWIWMTANSQSQEYFVSPRYYNTENLIFTDIYLSGDLIKAIQYPNIICKNTSISHVSDMTYTDINTHIYSILKTHTYVSNEILDGQISISTCDHTFSIDTSFEAEMYDMFIEDINCSKGYVMKLVECDDMEIYGITIIDLTSTSSYEAFYMEENSNVEITDVYIENVYRENPSLFVIEYSDSVALENIIGYNLESSYRSIFYLDSILKIGISSINCTNCVSQQGNGGALYIIPVTKESSISIINFTCTGCSANSGYGGGIYIDSYSINLKHSFKLSYSVFTSCSAVDGAAIYISDRVSFSDALIFNISIVTSTSMQGGVITDKHKSGVLNIKEYTSKLNTAYNAGLKGVYSYSALVLNIEEMTVENSDAIDSILALSSLNSETIAHIINFKVLGSSAPSIDATKMVLDVSKFFTNSGQGFKLSTETVLIGTDLTFSYLTGYAISASYSCTITITNSIFEHISSGPALLISNDCIFTVTDTDFFNISSTSPGIALYMSMCKGQNSFERCQFSGCSSTTGSLIEMQESLLNLNDCSIKDNESLAMTPGISLISSDLVVNKTNFKDQFGAMGSFLYLSTYSDAEINECLFENGEATSGGAISAIMSSVKITDCLFTGNTASENGGALHGITSSNFTIHSTAFLNNSADKSGSSIYFSGESLEILFSSFTAESSNIYIIELISIKSFIFKDSSLKGYDSPGIYSSYSTSFSVNNSDFSNLQGALHLISSEIIEWAHKINNCTFKNNQGTKGGAVYSSDVSIYIIDSTFSDNSAEYGGGLYFSCPSLKCSFTVNKTSFTNNSAISEGGALKWNDKKPIMENITFIDNTAAYGGNTASLPAKLSSKSSSRYLLDSLYCVPGNICNETLVISLEDSSGNVMTLDNTSVATLSSESSDHSVSGITKVTAETGVFTFTNFTISGLPGSYMNLSISTSTIDPSKGEEVGDDVKYENSLSFLVYLRECTIGEQESTTACTECSGQTYLIDPDTACLSCPTGATCPGGWEIFPESGYWKAETMATTIYSCPISDSCLGSQNESDYTGTCASGYIGNKCYACDNGYSRAGSGKCGSCPSTIANAFILCVLIIFFIIVGVVLVRSTLKSAYSPKALHSIYIKIFTNYLQLVFLTSQFELKWPSYVEELFTVQKSVATASDRIYSLDCYFSNNGQSYEETFYTKLLITVMLPMIIWSFAFILWVAICMYKKTWRYLKKQYFTTMIVLFFLIYPNIVQVLFSVFSCTMIKGKGYWMSGNLAIKCWKGGHLKYGLSISLPGIIVWALGVPTIVLTIISKRYRYLSSDTNKVIFGFIYNGYKQSRFFWEFVILYRKILIICVAVFMTELVESLQALTLVIILLVSLYLQYEFKPYNKHHLNHMEVEAILTATVTIYCGMYYLTNEINEAFKTILFIFIAFGNLYFILYWLYFMLQAVIDLLSTFLPTLRKIRGKNDPYPQYVNANKLIREGVYKDEEEGILKFTMIKKSRDNMITRLEIPGVKSMKDLYIEVMKKLSQKKEIIHEVSEENLKSGDILEELHLESEKNSNDEDN</sequence>
<evidence type="ECO:0000256" key="5">
    <source>
        <dbReference type="SAM" id="SignalP"/>
    </source>
</evidence>
<keyword evidence="3" id="KW-0325">Glycoprotein</keyword>
<reference evidence="7 8" key="1">
    <citation type="submission" date="2016-11" db="EMBL/GenBank/DDBJ databases">
        <title>The macronuclear genome of Stentor coeruleus: a giant cell with tiny introns.</title>
        <authorList>
            <person name="Slabodnick M."/>
            <person name="Ruby J.G."/>
            <person name="Reiff S.B."/>
            <person name="Swart E.C."/>
            <person name="Gosai S."/>
            <person name="Prabakaran S."/>
            <person name="Witkowska E."/>
            <person name="Larue G.E."/>
            <person name="Fisher S."/>
            <person name="Freeman R.M."/>
            <person name="Gunawardena J."/>
            <person name="Chu W."/>
            <person name="Stover N.A."/>
            <person name="Gregory B.D."/>
            <person name="Nowacki M."/>
            <person name="Derisi J."/>
            <person name="Roy S.W."/>
            <person name="Marshall W.F."/>
            <person name="Sood P."/>
        </authorList>
    </citation>
    <scope>NUCLEOTIDE SEQUENCE [LARGE SCALE GENOMIC DNA]</scope>
    <source>
        <strain evidence="7">WM001</strain>
    </source>
</reference>
<keyword evidence="4" id="KW-0472">Membrane</keyword>
<feature type="transmembrane region" description="Helical" evidence="4">
    <location>
        <begin position="2196"/>
        <end position="2214"/>
    </location>
</feature>
<evidence type="ECO:0000313" key="7">
    <source>
        <dbReference type="EMBL" id="OMJ88729.1"/>
    </source>
</evidence>
<feature type="transmembrane region" description="Helical" evidence="4">
    <location>
        <begin position="2068"/>
        <end position="2090"/>
    </location>
</feature>
<accession>A0A1R2CI65</accession>
<dbReference type="InterPro" id="IPR000800">
    <property type="entry name" value="Notch_dom"/>
</dbReference>
<dbReference type="SMART" id="SM00004">
    <property type="entry name" value="NL"/>
    <property type="match status" value="2"/>
</dbReference>
<feature type="chain" id="PRO_5012006109" description="LNR domain-containing protein" evidence="5">
    <location>
        <begin position="20"/>
        <end position="2397"/>
    </location>
</feature>
<dbReference type="InterPro" id="IPR006626">
    <property type="entry name" value="PbH1"/>
</dbReference>
<dbReference type="SMART" id="SM00710">
    <property type="entry name" value="PbH1"/>
    <property type="match status" value="7"/>
</dbReference>
<dbReference type="OrthoDB" id="306425at2759"/>
<feature type="domain" description="LNR" evidence="6">
    <location>
        <begin position="166"/>
        <end position="204"/>
    </location>
</feature>
<proteinExistence type="predicted"/>
<keyword evidence="8" id="KW-1185">Reference proteome</keyword>
<name>A0A1R2CI65_9CILI</name>
<feature type="transmembrane region" description="Helical" evidence="4">
    <location>
        <begin position="1933"/>
        <end position="1955"/>
    </location>
</feature>
<dbReference type="Gene3D" id="3.30.300.320">
    <property type="match status" value="3"/>
</dbReference>
<protein>
    <recommendedName>
        <fullName evidence="6">LNR domain-containing protein</fullName>
    </recommendedName>
</protein>
<dbReference type="PANTHER" id="PTHR11319">
    <property type="entry name" value="G PROTEIN-COUPLED RECEPTOR-RELATED"/>
    <property type="match status" value="1"/>
</dbReference>
<feature type="signal peptide" evidence="5">
    <location>
        <begin position="1"/>
        <end position="19"/>
    </location>
</feature>
<feature type="transmembrane region" description="Helical" evidence="4">
    <location>
        <begin position="2170"/>
        <end position="2190"/>
    </location>
</feature>
<feature type="transmembrane region" description="Helical" evidence="4">
    <location>
        <begin position="1967"/>
        <end position="1985"/>
    </location>
</feature>
<dbReference type="EMBL" id="MPUH01000143">
    <property type="protein sequence ID" value="OMJ88729.1"/>
    <property type="molecule type" value="Genomic_DNA"/>
</dbReference>
<dbReference type="PANTHER" id="PTHR11319:SF35">
    <property type="entry name" value="OUTER MEMBRANE PROTEIN PMPC-RELATED"/>
    <property type="match status" value="1"/>
</dbReference>